<feature type="compositionally biased region" description="Low complexity" evidence="1">
    <location>
        <begin position="996"/>
        <end position="1034"/>
    </location>
</feature>
<feature type="compositionally biased region" description="Basic and acidic residues" evidence="1">
    <location>
        <begin position="399"/>
        <end position="411"/>
    </location>
</feature>
<evidence type="ECO:0000256" key="1">
    <source>
        <dbReference type="SAM" id="MobiDB-lite"/>
    </source>
</evidence>
<protein>
    <submittedName>
        <fullName evidence="2">Uncharacterized protein</fullName>
    </submittedName>
</protein>
<feature type="compositionally biased region" description="Basic residues" evidence="1">
    <location>
        <begin position="1035"/>
        <end position="1046"/>
    </location>
</feature>
<feature type="region of interest" description="Disordered" evidence="1">
    <location>
        <begin position="194"/>
        <end position="263"/>
    </location>
</feature>
<feature type="region of interest" description="Disordered" evidence="1">
    <location>
        <begin position="340"/>
        <end position="415"/>
    </location>
</feature>
<gene>
    <name evidence="2" type="ORF">B0H15DRAFT_989119</name>
</gene>
<feature type="compositionally biased region" description="Basic and acidic residues" evidence="1">
    <location>
        <begin position="236"/>
        <end position="253"/>
    </location>
</feature>
<dbReference type="AlphaFoldDB" id="A0AAD6U0U3"/>
<evidence type="ECO:0000313" key="2">
    <source>
        <dbReference type="EMBL" id="KAJ7084900.1"/>
    </source>
</evidence>
<feature type="compositionally biased region" description="Polar residues" evidence="1">
    <location>
        <begin position="1101"/>
        <end position="1115"/>
    </location>
</feature>
<feature type="compositionally biased region" description="Polar residues" evidence="1">
    <location>
        <begin position="353"/>
        <end position="362"/>
    </location>
</feature>
<evidence type="ECO:0000313" key="3">
    <source>
        <dbReference type="Proteomes" id="UP001222325"/>
    </source>
</evidence>
<organism evidence="2 3">
    <name type="scientific">Mycena belliarum</name>
    <dbReference type="NCBI Taxonomy" id="1033014"/>
    <lineage>
        <taxon>Eukaryota</taxon>
        <taxon>Fungi</taxon>
        <taxon>Dikarya</taxon>
        <taxon>Basidiomycota</taxon>
        <taxon>Agaricomycotina</taxon>
        <taxon>Agaricomycetes</taxon>
        <taxon>Agaricomycetidae</taxon>
        <taxon>Agaricales</taxon>
        <taxon>Marasmiineae</taxon>
        <taxon>Mycenaceae</taxon>
        <taxon>Mycena</taxon>
    </lineage>
</organism>
<feature type="region of interest" description="Disordered" evidence="1">
    <location>
        <begin position="934"/>
        <end position="955"/>
    </location>
</feature>
<name>A0AAD6U0U3_9AGAR</name>
<feature type="region of interest" description="Disordered" evidence="1">
    <location>
        <begin position="892"/>
        <end position="916"/>
    </location>
</feature>
<dbReference type="EMBL" id="JARJCN010000036">
    <property type="protein sequence ID" value="KAJ7084900.1"/>
    <property type="molecule type" value="Genomic_DNA"/>
</dbReference>
<feature type="region of interest" description="Disordered" evidence="1">
    <location>
        <begin position="1101"/>
        <end position="1126"/>
    </location>
</feature>
<reference evidence="2" key="1">
    <citation type="submission" date="2023-03" db="EMBL/GenBank/DDBJ databases">
        <title>Massive genome expansion in bonnet fungi (Mycena s.s.) driven by repeated elements and novel gene families across ecological guilds.</title>
        <authorList>
            <consortium name="Lawrence Berkeley National Laboratory"/>
            <person name="Harder C.B."/>
            <person name="Miyauchi S."/>
            <person name="Viragh M."/>
            <person name="Kuo A."/>
            <person name="Thoen E."/>
            <person name="Andreopoulos B."/>
            <person name="Lu D."/>
            <person name="Skrede I."/>
            <person name="Drula E."/>
            <person name="Henrissat B."/>
            <person name="Morin E."/>
            <person name="Kohler A."/>
            <person name="Barry K."/>
            <person name="LaButti K."/>
            <person name="Morin E."/>
            <person name="Salamov A."/>
            <person name="Lipzen A."/>
            <person name="Mereny Z."/>
            <person name="Hegedus B."/>
            <person name="Baldrian P."/>
            <person name="Stursova M."/>
            <person name="Weitz H."/>
            <person name="Taylor A."/>
            <person name="Grigoriev I.V."/>
            <person name="Nagy L.G."/>
            <person name="Martin F."/>
            <person name="Kauserud H."/>
        </authorList>
    </citation>
    <scope>NUCLEOTIDE SEQUENCE</scope>
    <source>
        <strain evidence="2">CBHHK173m</strain>
    </source>
</reference>
<sequence length="1155" mass="122565">MGANGRPGAQISQGNTAFLSARSAPPPHIRPPHDVRQPALALATAPRSTSEARSRNRAVSADVGLQLGAARADWSRRRPLVHEARPAELTVRARARGMAALRDSSSREAAERALVAIALALFGDTRGARGPRTLQCFASGQYGACSGRRRVAQARGTRAGTRSRACSLTGGRYAAWGRACAGCCCDRQRQRARPKGRGRGAQAARRSGACGGHERHAATTLSCSPPLRSTSGRRRASSDRLRPQDRGATDLRRAASGGGGGLETAKLDAMDECQRKRTVSGRVPVGRCGRATRELKAAGAGRRCRAGPWCRCSGRGGATGASRGFEWVQRGGERPLIGLELGTTSANPPPPTRATSRGSARQFSAGGARGKHRRGNTARKPRVSRALPARVPSESPGPIHRETRGEHEPHRTGRCGGLDAGGCNAARVGTARMIHVGAPGTGQKHVFEFGTSSPDACSRRRHTSAPPEWDGRGEGKGNSRGRYRDASGLVVEEQEQAAICSCFVPSVAQPRLFRPPLSSHWPFTHARHPEETPTKTGIGDVREVGKACNTKSVGAFFIRYARYEEAPANARGIVHARLALASPDSDLLTVHERHSRPGPCLRQRQGVGPTCGRRGGGTQRAVLYVGTHGSPLISVQPTYLTKLLALAHAPAQHAPLRRLNIRRRQCTPCHTRIRGSLCSRGSGWRGIASTLRNVLTRNGARAGPALAPARAAFARPLPPPPSHLRPRTHEHCVRLQSAGPTRAGAPPCVTAIGASAKRRGRHPSLPSMPFRAILPESPPPFVDAALVSRPACDSAWTWGSNVACHGHDVADAASGDAGSGRGCETGWHGLLWGTRLRRMRRSTAVTTSRACTAPSGFVGASARAAPWSPTSASTARFCCRAAHPNHAQCARTCTPRSPTQQPAGPNTRASASGAPAVYPTTLTTGWTVLLQGTRRAAGPSDAPNGNSAARSRPPAAAHMHLVASARLVYRRKLTMRQRRPRQIALSRLPCVCIARPPSAQARPQPAIAPGAPRPPSRAAHAAPPANPRAGLRSAARARRNRDRRVRVQVAHGTRPPGRRRASRLPARAIVAAHASDACNSTARFGTARAASNLLTISQRLLCQPSHTGPNSSASTRKPRHRRGPPPSIALAAARNWESSLATGHSVKLPTYMYLL</sequence>
<feature type="region of interest" description="Disordered" evidence="1">
    <location>
        <begin position="996"/>
        <end position="1064"/>
    </location>
</feature>
<accession>A0AAD6U0U3</accession>
<feature type="compositionally biased region" description="Polar residues" evidence="1">
    <location>
        <begin position="219"/>
        <end position="230"/>
    </location>
</feature>
<dbReference type="Proteomes" id="UP001222325">
    <property type="component" value="Unassembled WGS sequence"/>
</dbReference>
<feature type="compositionally biased region" description="Basic residues" evidence="1">
    <location>
        <begin position="369"/>
        <end position="383"/>
    </location>
</feature>
<feature type="compositionally biased region" description="Basic and acidic residues" evidence="1">
    <location>
        <begin position="469"/>
        <end position="481"/>
    </location>
</feature>
<keyword evidence="3" id="KW-1185">Reference proteome</keyword>
<feature type="compositionally biased region" description="Polar residues" evidence="1">
    <location>
        <begin position="894"/>
        <end position="910"/>
    </location>
</feature>
<proteinExistence type="predicted"/>
<feature type="region of interest" description="Disordered" evidence="1">
    <location>
        <begin position="451"/>
        <end position="481"/>
    </location>
</feature>
<comment type="caution">
    <text evidence="2">The sequence shown here is derived from an EMBL/GenBank/DDBJ whole genome shotgun (WGS) entry which is preliminary data.</text>
</comment>